<dbReference type="UniPathway" id="UPA00232"/>
<gene>
    <name evidence="10" type="ORF">APUTEX25_004672</name>
</gene>
<reference evidence="11" key="1">
    <citation type="journal article" date="2018" name="Algal Res.">
        <title>Characterization of plant carbon substrate utilization by Auxenochlorella protothecoides.</title>
        <authorList>
            <person name="Vogler B.W."/>
            <person name="Starkenburg S.R."/>
            <person name="Sudasinghe N."/>
            <person name="Schambach J.Y."/>
            <person name="Rollin J.A."/>
            <person name="Pattathil S."/>
            <person name="Barry A.N."/>
        </authorList>
    </citation>
    <scope>NUCLEOTIDE SEQUENCE [LARGE SCALE GENOMIC DNA]</scope>
    <source>
        <strain evidence="11">UTEX 25</strain>
    </source>
</reference>
<keyword evidence="7 8" id="KW-0496">Mitochondrion</keyword>
<dbReference type="GO" id="GO:0008289">
    <property type="term" value="F:lipid binding"/>
    <property type="evidence" value="ECO:0007669"/>
    <property type="project" value="UniProtKB-UniRule"/>
</dbReference>
<evidence type="ECO:0000256" key="4">
    <source>
        <dbReference type="ARBA" id="ARBA00022688"/>
    </source>
</evidence>
<organism evidence="10 11">
    <name type="scientific">Auxenochlorella protothecoides</name>
    <name type="common">Green microalga</name>
    <name type="synonym">Chlorella protothecoides</name>
    <dbReference type="NCBI Taxonomy" id="3075"/>
    <lineage>
        <taxon>Eukaryota</taxon>
        <taxon>Viridiplantae</taxon>
        <taxon>Chlorophyta</taxon>
        <taxon>core chlorophytes</taxon>
        <taxon>Trebouxiophyceae</taxon>
        <taxon>Chlorellales</taxon>
        <taxon>Chlorellaceae</taxon>
        <taxon>Auxenochlorella</taxon>
    </lineage>
</organism>
<dbReference type="InterPro" id="IPR013718">
    <property type="entry name" value="COQ9_C"/>
</dbReference>
<sequence>PTLGWSNSAMHQAALDNDLSPAAAGLLGDAPSDLVKAFLARCNFELEEALLEEGPQLELCPLHARIVAALRQRIEMIVPYKVLLDTTLTWALSQIQKPLVGLRLAHRTVLSGVLASSELYLLTDNSPGHEDTWAAVDRAVGEALKLLGSSDAVGGALGGLRDKAYATILDVMASRRG</sequence>
<dbReference type="AlphaFoldDB" id="A0A3M7L2M6"/>
<evidence type="ECO:0000256" key="5">
    <source>
        <dbReference type="ARBA" id="ARBA00022946"/>
    </source>
</evidence>
<dbReference type="Proteomes" id="UP000279271">
    <property type="component" value="Unassembled WGS sequence"/>
</dbReference>
<dbReference type="InterPro" id="IPR012762">
    <property type="entry name" value="Ubiq_biosynth_COQ9"/>
</dbReference>
<keyword evidence="4 8" id="KW-0831">Ubiquinone biosynthesis</keyword>
<comment type="subcellular location">
    <subcellularLocation>
        <location evidence="1 8">Mitochondrion</location>
    </subcellularLocation>
</comment>
<comment type="caution">
    <text evidence="10">The sequence shown here is derived from an EMBL/GenBank/DDBJ whole genome shotgun (WGS) entry which is preliminary data.</text>
</comment>
<dbReference type="EMBL" id="QOKY01000144">
    <property type="protein sequence ID" value="RMZ56449.1"/>
    <property type="molecule type" value="Genomic_DNA"/>
</dbReference>
<evidence type="ECO:0000256" key="3">
    <source>
        <dbReference type="ARBA" id="ARBA00010766"/>
    </source>
</evidence>
<accession>A0A3M7L2M6</accession>
<evidence type="ECO:0000256" key="6">
    <source>
        <dbReference type="ARBA" id="ARBA00023121"/>
    </source>
</evidence>
<comment type="function">
    <text evidence="8">Membrane-associated protein that warps the membrane surface to access and bind aromatic isoprenes with high specificity, including ubiquinone (CoQ) isoprene intermediates and presents them directly to Coq7, therefore facilitating the Coq7-mediated hydroxylase step. Participates in the biosynthesis of coenzyme Q, also named ubiquinone, an essential lipid-soluble electron transporter for aerobic cellular respiration.</text>
</comment>
<evidence type="ECO:0000256" key="1">
    <source>
        <dbReference type="ARBA" id="ARBA00004173"/>
    </source>
</evidence>
<proteinExistence type="inferred from homology"/>
<feature type="domain" description="COQ9 C-terminal" evidence="9">
    <location>
        <begin position="106"/>
        <end position="144"/>
    </location>
</feature>
<dbReference type="Gene3D" id="1.10.357.10">
    <property type="entry name" value="Tetracycline Repressor, domain 2"/>
    <property type="match status" value="1"/>
</dbReference>
<evidence type="ECO:0000256" key="7">
    <source>
        <dbReference type="ARBA" id="ARBA00023128"/>
    </source>
</evidence>
<comment type="pathway">
    <text evidence="2 8">Cofactor biosynthesis; ubiquinone biosynthesis.</text>
</comment>
<keyword evidence="5" id="KW-0809">Transit peptide</keyword>
<keyword evidence="6 8" id="KW-0446">Lipid-binding</keyword>
<evidence type="ECO:0000313" key="10">
    <source>
        <dbReference type="EMBL" id="RMZ56449.1"/>
    </source>
</evidence>
<dbReference type="PANTHER" id="PTHR21427:SF19">
    <property type="entry name" value="UBIQUINONE BIOSYNTHESIS PROTEIN COQ9, MITOCHONDRIAL"/>
    <property type="match status" value="1"/>
</dbReference>
<dbReference type="PANTHER" id="PTHR21427">
    <property type="entry name" value="UBIQUINONE BIOSYNTHESIS PROTEIN COQ9, MITOCHONDRIAL"/>
    <property type="match status" value="1"/>
</dbReference>
<dbReference type="GO" id="GO:0005743">
    <property type="term" value="C:mitochondrial inner membrane"/>
    <property type="evidence" value="ECO:0007669"/>
    <property type="project" value="TreeGrafter"/>
</dbReference>
<name>A0A3M7L2M6_AUXPR</name>
<protein>
    <recommendedName>
        <fullName evidence="8">Ubiquinone biosynthesis protein</fullName>
    </recommendedName>
</protein>
<evidence type="ECO:0000256" key="2">
    <source>
        <dbReference type="ARBA" id="ARBA00004749"/>
    </source>
</evidence>
<evidence type="ECO:0000259" key="9">
    <source>
        <dbReference type="Pfam" id="PF08511"/>
    </source>
</evidence>
<dbReference type="GO" id="GO:0006744">
    <property type="term" value="P:ubiquinone biosynthetic process"/>
    <property type="evidence" value="ECO:0007669"/>
    <property type="project" value="UniProtKB-UniRule"/>
</dbReference>
<comment type="similarity">
    <text evidence="3 8">Belongs to the COQ9 family.</text>
</comment>
<evidence type="ECO:0000256" key="8">
    <source>
        <dbReference type="RuleBase" id="RU366063"/>
    </source>
</evidence>
<evidence type="ECO:0000313" key="11">
    <source>
        <dbReference type="Proteomes" id="UP000279271"/>
    </source>
</evidence>
<feature type="non-terminal residue" evidence="10">
    <location>
        <position position="1"/>
    </location>
</feature>
<dbReference type="Pfam" id="PF08511">
    <property type="entry name" value="COQ9"/>
    <property type="match status" value="1"/>
</dbReference>